<reference evidence="1 2" key="1">
    <citation type="journal article" date="2018" name="Biotechnol. Biofuels">
        <title>Integrative visual omics of the white-rot fungus Polyporus brumalis exposes the biotechnological potential of its oxidative enzymes for delignifying raw plant biomass.</title>
        <authorList>
            <person name="Miyauchi S."/>
            <person name="Rancon A."/>
            <person name="Drula E."/>
            <person name="Hage H."/>
            <person name="Chaduli D."/>
            <person name="Favel A."/>
            <person name="Grisel S."/>
            <person name="Henrissat B."/>
            <person name="Herpoel-Gimbert I."/>
            <person name="Ruiz-Duenas F.J."/>
            <person name="Chevret D."/>
            <person name="Hainaut M."/>
            <person name="Lin J."/>
            <person name="Wang M."/>
            <person name="Pangilinan J."/>
            <person name="Lipzen A."/>
            <person name="Lesage-Meessen L."/>
            <person name="Navarro D."/>
            <person name="Riley R."/>
            <person name="Grigoriev I.V."/>
            <person name="Zhou S."/>
            <person name="Raouche S."/>
            <person name="Rosso M.N."/>
        </authorList>
    </citation>
    <scope>NUCLEOTIDE SEQUENCE [LARGE SCALE GENOMIC DNA]</scope>
    <source>
        <strain evidence="1 2">BRFM 1820</strain>
    </source>
</reference>
<dbReference type="InterPro" id="IPR023213">
    <property type="entry name" value="CAT-like_dom_sf"/>
</dbReference>
<dbReference type="InterPro" id="IPR010828">
    <property type="entry name" value="Atf2/Sli1-like"/>
</dbReference>
<dbReference type="AlphaFoldDB" id="A0A371DFD3"/>
<evidence type="ECO:0000313" key="2">
    <source>
        <dbReference type="Proteomes" id="UP000256964"/>
    </source>
</evidence>
<organism evidence="1 2">
    <name type="scientific">Lentinus brumalis</name>
    <dbReference type="NCBI Taxonomy" id="2498619"/>
    <lineage>
        <taxon>Eukaryota</taxon>
        <taxon>Fungi</taxon>
        <taxon>Dikarya</taxon>
        <taxon>Basidiomycota</taxon>
        <taxon>Agaricomycotina</taxon>
        <taxon>Agaricomycetes</taxon>
        <taxon>Polyporales</taxon>
        <taxon>Polyporaceae</taxon>
        <taxon>Lentinus</taxon>
    </lineage>
</organism>
<accession>A0A371DFD3</accession>
<evidence type="ECO:0008006" key="3">
    <source>
        <dbReference type="Google" id="ProtNLM"/>
    </source>
</evidence>
<dbReference type="PANTHER" id="PTHR28037">
    <property type="entry name" value="ALCOHOL O-ACETYLTRANSFERASE 1-RELATED"/>
    <property type="match status" value="1"/>
</dbReference>
<keyword evidence="2" id="KW-1185">Reference proteome</keyword>
<dbReference type="SUPFAM" id="SSF52777">
    <property type="entry name" value="CoA-dependent acyltransferases"/>
    <property type="match status" value="2"/>
</dbReference>
<dbReference type="Pfam" id="PF07247">
    <property type="entry name" value="AATase"/>
    <property type="match status" value="1"/>
</dbReference>
<evidence type="ECO:0000313" key="1">
    <source>
        <dbReference type="EMBL" id="RDX51259.1"/>
    </source>
</evidence>
<dbReference type="GO" id="GO:0008080">
    <property type="term" value="F:N-acetyltransferase activity"/>
    <property type="evidence" value="ECO:0007669"/>
    <property type="project" value="TreeGrafter"/>
</dbReference>
<sequence length="460" mass="50510">MEKPPSDRILRPGGRFEHYFNSRSRLNLTGYVIVCARYAHTSGKPLSKSILYAALEDVIRNNVALAARFVPQTPLGVWVSMPTVNLNRVVTFADKDSASLPTLLEELFIQPLEFLEDMPLWRLVVLRDGMVVFAYDHTLGDGQSGLAFHHNLLASLRSIREPQSDHSGIVSSSEDATLTPALEDASDTTVPWMMMLRELSKYFFPLLDRKKWKAWSGYPVQQPLTLVTTVRILEYTPVQASSLVKLSRDHKATLTSTIHSLALVILSRLIVSQPANDQYQYLCTFIPVSLRRITGAPASATCNHASVLSIYHPLLRPPSVLTVGKESFPWDTAAALTATLRDEAPRAAPIVGMFKYLFGKYDEYCLGMLGTKRGAGLTVSNLGAFPEPHLKTGDDAQWHVQETLFVQADATLGAALKVNAVGTGAGGLGISITWGKGAVDDVLAEEFVKAFDEGLRTLAQ</sequence>
<dbReference type="Proteomes" id="UP000256964">
    <property type="component" value="Unassembled WGS sequence"/>
</dbReference>
<dbReference type="Gene3D" id="3.30.559.10">
    <property type="entry name" value="Chloramphenicol acetyltransferase-like domain"/>
    <property type="match status" value="1"/>
</dbReference>
<proteinExistence type="predicted"/>
<name>A0A371DFD3_9APHY</name>
<dbReference type="STRING" id="139420.A0A371DFD3"/>
<dbReference type="PANTHER" id="PTHR28037:SF1">
    <property type="entry name" value="ALCOHOL O-ACETYLTRANSFERASE 1-RELATED"/>
    <property type="match status" value="1"/>
</dbReference>
<dbReference type="InterPro" id="IPR052058">
    <property type="entry name" value="Alcohol_O-acetyltransferase"/>
</dbReference>
<dbReference type="OrthoDB" id="2150604at2759"/>
<dbReference type="EMBL" id="KZ857395">
    <property type="protein sequence ID" value="RDX51259.1"/>
    <property type="molecule type" value="Genomic_DNA"/>
</dbReference>
<protein>
    <recommendedName>
        <fullName evidence="3">Alcohol acetyltransferase</fullName>
    </recommendedName>
</protein>
<gene>
    <name evidence="1" type="ORF">OH76DRAFT_1481553</name>
</gene>